<dbReference type="InterPro" id="IPR009100">
    <property type="entry name" value="AcylCoA_DH/oxidase_NM_dom_sf"/>
</dbReference>
<dbReference type="NCBIfam" id="NF009586">
    <property type="entry name" value="PRK13026.1"/>
    <property type="match status" value="1"/>
</dbReference>
<keyword evidence="9" id="KW-0560">Oxidoreductase</keyword>
<evidence type="ECO:0000256" key="4">
    <source>
        <dbReference type="ARBA" id="ARBA00012033"/>
    </source>
</evidence>
<dbReference type="PANTHER" id="PTHR48083">
    <property type="entry name" value="MEDIUM-CHAIN SPECIFIC ACYL-COA DEHYDROGENASE, MITOCHONDRIAL-RELATED"/>
    <property type="match status" value="1"/>
</dbReference>
<dbReference type="EC" id="1.3.8.8" evidence="5"/>
<evidence type="ECO:0000256" key="8">
    <source>
        <dbReference type="ARBA" id="ARBA00022827"/>
    </source>
</evidence>
<keyword evidence="12" id="KW-0812">Transmembrane</keyword>
<dbReference type="GO" id="GO:0004466">
    <property type="term" value="F:long-chain fatty acyl-CoA dehydrogenase activity"/>
    <property type="evidence" value="ECO:0007669"/>
    <property type="project" value="UniProtKB-EC"/>
</dbReference>
<dbReference type="FunFam" id="1.20.140.10:FF:000009">
    <property type="entry name" value="Acyl-CoA dehydrogenase"/>
    <property type="match status" value="1"/>
</dbReference>
<dbReference type="GO" id="GO:0050660">
    <property type="term" value="F:flavin adenine dinucleotide binding"/>
    <property type="evidence" value="ECO:0007669"/>
    <property type="project" value="InterPro"/>
</dbReference>
<keyword evidence="7" id="KW-0285">Flavoprotein</keyword>
<evidence type="ECO:0000259" key="14">
    <source>
        <dbReference type="Pfam" id="PF02771"/>
    </source>
</evidence>
<dbReference type="SUPFAM" id="SSF47203">
    <property type="entry name" value="Acyl-CoA dehydrogenase C-terminal domain-like"/>
    <property type="match status" value="1"/>
</dbReference>
<dbReference type="RefSeq" id="WP_243729423.1">
    <property type="nucleotide sequence ID" value="NZ_SNZP01000015.1"/>
</dbReference>
<evidence type="ECO:0000256" key="1">
    <source>
        <dbReference type="ARBA" id="ARBA00001974"/>
    </source>
</evidence>
<dbReference type="PANTHER" id="PTHR48083:SF33">
    <property type="entry name" value="ACYL-COENZYME A DEHYDROGENASE"/>
    <property type="match status" value="1"/>
</dbReference>
<evidence type="ECO:0000256" key="7">
    <source>
        <dbReference type="ARBA" id="ARBA00022630"/>
    </source>
</evidence>
<dbReference type="FunFam" id="1.10.540.10:FF:000004">
    <property type="entry name" value="Acyl-CoA dehydrogenase"/>
    <property type="match status" value="1"/>
</dbReference>
<feature type="transmembrane region" description="Helical" evidence="12">
    <location>
        <begin position="40"/>
        <end position="60"/>
    </location>
</feature>
<dbReference type="AlphaFoldDB" id="A0A4V3DUI6"/>
<dbReference type="InterPro" id="IPR050741">
    <property type="entry name" value="Acyl-CoA_dehydrogenase"/>
</dbReference>
<dbReference type="EC" id="1.3.8.7" evidence="4"/>
<dbReference type="Gene3D" id="1.20.140.10">
    <property type="entry name" value="Butyryl-CoA Dehydrogenase, subunit A, domain 3"/>
    <property type="match status" value="1"/>
</dbReference>
<evidence type="ECO:0000313" key="17">
    <source>
        <dbReference type="Proteomes" id="UP000295611"/>
    </source>
</evidence>
<evidence type="ECO:0000256" key="12">
    <source>
        <dbReference type="SAM" id="Phobius"/>
    </source>
</evidence>
<dbReference type="InterPro" id="IPR009075">
    <property type="entry name" value="AcylCo_DH/oxidase_C"/>
</dbReference>
<gene>
    <name evidence="16" type="ORF">DFP86_11552</name>
</gene>
<dbReference type="InterPro" id="IPR013786">
    <property type="entry name" value="AcylCoA_DH/ox_N"/>
</dbReference>
<comment type="similarity">
    <text evidence="3">Belongs to the acyl-CoA dehydrogenase family.</text>
</comment>
<dbReference type="NCBIfam" id="NF007000">
    <property type="entry name" value="PRK09463.1"/>
    <property type="match status" value="1"/>
</dbReference>
<evidence type="ECO:0000256" key="11">
    <source>
        <dbReference type="ARBA" id="ARBA00049247"/>
    </source>
</evidence>
<dbReference type="GO" id="GO:0033539">
    <property type="term" value="P:fatty acid beta-oxidation using acyl-CoA dehydrogenase"/>
    <property type="evidence" value="ECO:0007669"/>
    <property type="project" value="InterPro"/>
</dbReference>
<organism evidence="16 17">
    <name type="scientific">Paludibacterium purpuratum</name>
    <dbReference type="NCBI Taxonomy" id="1144873"/>
    <lineage>
        <taxon>Bacteria</taxon>
        <taxon>Pseudomonadati</taxon>
        <taxon>Pseudomonadota</taxon>
        <taxon>Betaproteobacteria</taxon>
        <taxon>Neisseriales</taxon>
        <taxon>Chromobacteriaceae</taxon>
        <taxon>Paludibacterium</taxon>
    </lineage>
</organism>
<evidence type="ECO:0000256" key="9">
    <source>
        <dbReference type="ARBA" id="ARBA00023002"/>
    </source>
</evidence>
<dbReference type="UniPathway" id="UPA00659"/>
<comment type="catalytic activity">
    <reaction evidence="10">
        <text>a medium-chain 2,3-saturated fatty acyl-CoA + oxidized [electron-transfer flavoprotein] + H(+) = a medium-chain (2E)-enoyl-CoA + reduced [electron-transfer flavoprotein]</text>
        <dbReference type="Rhea" id="RHEA:14477"/>
        <dbReference type="Rhea" id="RHEA-COMP:10685"/>
        <dbReference type="Rhea" id="RHEA-COMP:10686"/>
        <dbReference type="ChEBI" id="CHEBI:15378"/>
        <dbReference type="ChEBI" id="CHEBI:57692"/>
        <dbReference type="ChEBI" id="CHEBI:58307"/>
        <dbReference type="ChEBI" id="CHEBI:83723"/>
        <dbReference type="ChEBI" id="CHEBI:83726"/>
        <dbReference type="EC" id="1.3.8.7"/>
    </reaction>
</comment>
<keyword evidence="12" id="KW-0472">Membrane</keyword>
<evidence type="ECO:0000259" key="15">
    <source>
        <dbReference type="Pfam" id="PF09317"/>
    </source>
</evidence>
<evidence type="ECO:0000313" key="16">
    <source>
        <dbReference type="EMBL" id="TDR73020.1"/>
    </source>
</evidence>
<dbReference type="GO" id="GO:0005737">
    <property type="term" value="C:cytoplasm"/>
    <property type="evidence" value="ECO:0007669"/>
    <property type="project" value="TreeGrafter"/>
</dbReference>
<evidence type="ECO:0000259" key="13">
    <source>
        <dbReference type="Pfam" id="PF00441"/>
    </source>
</evidence>
<reference evidence="16 17" key="1">
    <citation type="submission" date="2019-03" db="EMBL/GenBank/DDBJ databases">
        <title>Genomic Encyclopedia of Type Strains, Phase III (KMG-III): the genomes of soil and plant-associated and newly described type strains.</title>
        <authorList>
            <person name="Whitman W."/>
        </authorList>
    </citation>
    <scope>NUCLEOTIDE SEQUENCE [LARGE SCALE GENOMIC DNA]</scope>
    <source>
        <strain evidence="16 17">CECT 8976</strain>
    </source>
</reference>
<dbReference type="InterPro" id="IPR046373">
    <property type="entry name" value="Acyl-CoA_Oxase/DH_mid-dom_sf"/>
</dbReference>
<dbReference type="Gene3D" id="2.40.110.10">
    <property type="entry name" value="Butyryl-CoA Dehydrogenase, subunit A, domain 2"/>
    <property type="match status" value="1"/>
</dbReference>
<name>A0A4V3DUI6_9NEIS</name>
<keyword evidence="12" id="KW-1133">Transmembrane helix</keyword>
<dbReference type="Proteomes" id="UP000295611">
    <property type="component" value="Unassembled WGS sequence"/>
</dbReference>
<feature type="domain" description="Acyl-CoA dehydrogenase/oxidase C-terminal" evidence="13">
    <location>
        <begin position="369"/>
        <end position="516"/>
    </location>
</feature>
<dbReference type="Pfam" id="PF00441">
    <property type="entry name" value="Acyl-CoA_dh_1"/>
    <property type="match status" value="1"/>
</dbReference>
<dbReference type="EMBL" id="SNZP01000015">
    <property type="protein sequence ID" value="TDR73020.1"/>
    <property type="molecule type" value="Genomic_DNA"/>
</dbReference>
<dbReference type="SUPFAM" id="SSF56645">
    <property type="entry name" value="Acyl-CoA dehydrogenase NM domain-like"/>
    <property type="match status" value="1"/>
</dbReference>
<feature type="domain" description="Acyl-CoA dehydrogenase/oxidase N-terminal" evidence="14">
    <location>
        <begin position="144"/>
        <end position="235"/>
    </location>
</feature>
<comment type="catalytic activity">
    <reaction evidence="11">
        <text>a long-chain 2,3-saturated fatty acyl-CoA + oxidized [electron-transfer flavoprotein] + H(+) = a long-chain (2E)-enoyl-CoA + reduced [electron-transfer flavoprotein]</text>
        <dbReference type="Rhea" id="RHEA:17721"/>
        <dbReference type="Rhea" id="RHEA-COMP:10685"/>
        <dbReference type="Rhea" id="RHEA-COMP:10686"/>
        <dbReference type="ChEBI" id="CHEBI:15378"/>
        <dbReference type="ChEBI" id="CHEBI:57692"/>
        <dbReference type="ChEBI" id="CHEBI:58307"/>
        <dbReference type="ChEBI" id="CHEBI:83721"/>
        <dbReference type="ChEBI" id="CHEBI:83727"/>
        <dbReference type="EC" id="1.3.8.8"/>
    </reaction>
</comment>
<dbReference type="GO" id="GO:0070991">
    <property type="term" value="F:medium-chain fatty acyl-CoA dehydrogenase activity"/>
    <property type="evidence" value="ECO:0007669"/>
    <property type="project" value="UniProtKB-EC"/>
</dbReference>
<keyword evidence="8" id="KW-0274">FAD</keyword>
<dbReference type="Pfam" id="PF02771">
    <property type="entry name" value="Acyl-CoA_dh_N"/>
    <property type="match status" value="1"/>
</dbReference>
<evidence type="ECO:0000256" key="6">
    <source>
        <dbReference type="ARBA" id="ARBA00020144"/>
    </source>
</evidence>
<dbReference type="InterPro" id="IPR015396">
    <property type="entry name" value="FadE_C"/>
</dbReference>
<proteinExistence type="inferred from homology"/>
<accession>A0A4V3DUI6</accession>
<evidence type="ECO:0000256" key="3">
    <source>
        <dbReference type="ARBA" id="ARBA00009347"/>
    </source>
</evidence>
<evidence type="ECO:0000256" key="10">
    <source>
        <dbReference type="ARBA" id="ARBA00047882"/>
    </source>
</evidence>
<feature type="domain" description="Acyl-CoA dehydrogenase C-terminal bacterial-type" evidence="15">
    <location>
        <begin position="523"/>
        <end position="802"/>
    </location>
</feature>
<evidence type="ECO:0000256" key="5">
    <source>
        <dbReference type="ARBA" id="ARBA00012040"/>
    </source>
</evidence>
<dbReference type="InterPro" id="IPR037069">
    <property type="entry name" value="AcylCoA_DH/ox_N_sf"/>
</dbReference>
<comment type="caution">
    <text evidence="16">The sequence shown here is derived from an EMBL/GenBank/DDBJ whole genome shotgun (WGS) entry which is preliminary data.</text>
</comment>
<dbReference type="Gene3D" id="1.10.540.10">
    <property type="entry name" value="Acyl-CoA dehydrogenase/oxidase, N-terminal domain"/>
    <property type="match status" value="1"/>
</dbReference>
<dbReference type="InterPro" id="IPR036250">
    <property type="entry name" value="AcylCo_DH-like_C"/>
</dbReference>
<comment type="pathway">
    <text evidence="2">Lipid metabolism; fatty acid beta-oxidation.</text>
</comment>
<protein>
    <recommendedName>
        <fullName evidence="6">Acyl-coenzyme A dehydrogenase</fullName>
        <ecNumber evidence="4">1.3.8.7</ecNumber>
        <ecNumber evidence="5">1.3.8.8</ecNumber>
    </recommendedName>
</protein>
<dbReference type="Pfam" id="PF09317">
    <property type="entry name" value="ACDH_C"/>
    <property type="match status" value="1"/>
</dbReference>
<comment type="cofactor">
    <cofactor evidence="1">
        <name>FAD</name>
        <dbReference type="ChEBI" id="CHEBI:57692"/>
    </cofactor>
</comment>
<sequence length="819" mass="89908">MLLSVVVLIVLLGSLAYFRAPVLLWSVAVAAWLGALPVLGAASGVAPWVWGVFVVVAAVLNITPLRRVVFTGPVFAIFKKITPAMSQTEQEAINAGTVWWDRDLFSGKPDWRRLESFPAPKLSAEEQAFIDGPTETLCGMIDDWSITHEQMDLPPQVWDFIKQSGFLGMIIQKKYGGLEFSNYGHAKVVTKIATRSGSAAVSVMVPNSLGPGELLQHYGTEAQKDYYLPRLARGEDIPCFALTSPYAGSDAGSIPDFGVVCRGDYTDPRTGEHHQNVLGIRVTWEKRWITLAPVATVLGLAFKLFDPDGLLGDKQDIGITCALVPTAHAGVEIGRRHFPGGAVFMNGPTWGKDVFIPMDWVIGGQEYVGQGWRMLVECLSVGRCISLPAMSVASGKLASFVTGAFARIRDQFGLPVGKFEGVDEALARVGGHTYQMESAQDLALTGLDLGEKPSVLSAVLKYHNTERMRKVVNDAMDIHGGKTVVLGPRNYLGRAYQAIPIAITVEGANILTRSMIIYGQGAIRCHPFVLREMRAAMDNNLAEFDDAFTGHIGFIGSNKVRAFWMGLTCAALVRSPRGGATGRYYKQITRFSSAFALLSDMAMFSLGGSLKFREKLSARLGDMLSGLYIATAALKRFERDGAHQDDLPLVCWAVESALHDVQQAMHGFLNNLPNRALAWALRRLIFPWGLTLTPPSDKLGTQVARTLMTPGAARERLTRGIFVSKDERDAVGVMPIALQAILDTEPLEQKLRKLAREGKFKTLTARERLAEALQQQLLTQAEFDAVTRARKLKRDVIMVDDFDMKLEKHDEGLLERLIF</sequence>
<keyword evidence="17" id="KW-1185">Reference proteome</keyword>
<evidence type="ECO:0000256" key="2">
    <source>
        <dbReference type="ARBA" id="ARBA00005005"/>
    </source>
</evidence>